<comment type="caution">
    <text evidence="2">The sequence shown here is derived from an EMBL/GenBank/DDBJ whole genome shotgun (WGS) entry which is preliminary data.</text>
</comment>
<gene>
    <name evidence="2" type="ORF">RRU01S_07_01810</name>
</gene>
<proteinExistence type="predicted"/>
<evidence type="ECO:0000313" key="2">
    <source>
        <dbReference type="EMBL" id="GAK69656.1"/>
    </source>
</evidence>
<evidence type="ECO:0000313" key="3">
    <source>
        <dbReference type="Proteomes" id="UP000028701"/>
    </source>
</evidence>
<keyword evidence="1" id="KW-1133">Transmembrane helix</keyword>
<keyword evidence="1" id="KW-0472">Membrane</keyword>
<reference evidence="2 3" key="1">
    <citation type="submission" date="2014-08" db="EMBL/GenBank/DDBJ databases">
        <title>Whole genome shotgun sequence of Rhizobium rubi NBRC 13261.</title>
        <authorList>
            <person name="Katano-Makiyama Y."/>
            <person name="Hosoyama A."/>
            <person name="Hashimoto M."/>
            <person name="Hosoyama Y."/>
            <person name="Noguchi M."/>
            <person name="Tsuchikane K."/>
            <person name="Uohara A."/>
            <person name="Ohji S."/>
            <person name="Ichikawa N."/>
            <person name="Kimura A."/>
            <person name="Yamazoe A."/>
            <person name="Fujita N."/>
        </authorList>
    </citation>
    <scope>NUCLEOTIDE SEQUENCE [LARGE SCALE GENOMIC DNA]</scope>
    <source>
        <strain evidence="2 3">NBRC 13261</strain>
    </source>
</reference>
<keyword evidence="1" id="KW-0812">Transmembrane</keyword>
<dbReference type="AlphaFoldDB" id="A0A081CSL0"/>
<evidence type="ECO:0000256" key="1">
    <source>
        <dbReference type="SAM" id="Phobius"/>
    </source>
</evidence>
<accession>A0A081CSL0</accession>
<name>A0A081CSL0_9HYPH</name>
<dbReference type="Proteomes" id="UP000028701">
    <property type="component" value="Unassembled WGS sequence"/>
</dbReference>
<feature type="transmembrane region" description="Helical" evidence="1">
    <location>
        <begin position="6"/>
        <end position="23"/>
    </location>
</feature>
<organism evidence="2 3">
    <name type="scientific">Agrobacterium rubi TR3 = NBRC 13261</name>
    <dbReference type="NCBI Taxonomy" id="1368415"/>
    <lineage>
        <taxon>Bacteria</taxon>
        <taxon>Pseudomonadati</taxon>
        <taxon>Pseudomonadota</taxon>
        <taxon>Alphaproteobacteria</taxon>
        <taxon>Hyphomicrobiales</taxon>
        <taxon>Rhizobiaceae</taxon>
        <taxon>Rhizobium/Agrobacterium group</taxon>
        <taxon>Agrobacterium</taxon>
    </lineage>
</organism>
<dbReference type="EMBL" id="BBJU01000007">
    <property type="protein sequence ID" value="GAK69656.1"/>
    <property type="molecule type" value="Genomic_DNA"/>
</dbReference>
<feature type="transmembrane region" description="Helical" evidence="1">
    <location>
        <begin position="35"/>
        <end position="58"/>
    </location>
</feature>
<sequence>MTMLSFPAILGISLGSAGYVAFSRKNKPWSFLKRLGYFIAVSMAILLVMLAVNFGLYYSNLKA</sequence>
<protein>
    <submittedName>
        <fullName evidence="2">Uncharacterized protein</fullName>
    </submittedName>
</protein>